<proteinExistence type="predicted"/>
<name>A0AAU7X5B9_9HYPH</name>
<dbReference type="AlphaFoldDB" id="A0AAU7X5B9"/>
<sequence>MTPKSLPRRSSGVNVDPCVRTEAGRAAPDHLAVFRRFVACLSRRVLGPEPARDDLGREGAR</sequence>
<protein>
    <submittedName>
        <fullName evidence="1">Uncharacterized protein</fullName>
    </submittedName>
</protein>
<organism evidence="1">
    <name type="scientific">Methyloraptor flagellatus</name>
    <dbReference type="NCBI Taxonomy" id="3162530"/>
    <lineage>
        <taxon>Bacteria</taxon>
        <taxon>Pseudomonadati</taxon>
        <taxon>Pseudomonadota</taxon>
        <taxon>Alphaproteobacteria</taxon>
        <taxon>Hyphomicrobiales</taxon>
        <taxon>Ancalomicrobiaceae</taxon>
        <taxon>Methyloraptor</taxon>
    </lineage>
</organism>
<reference evidence="1" key="1">
    <citation type="submission" date="2024-06" db="EMBL/GenBank/DDBJ databases">
        <title>Methylostella associata gen. nov., sp. nov., a novel Ancalomicrobiaceae-affiliated facultatively methylotrophic bacteria that feed on methanotrophs of the genus Methylococcus.</title>
        <authorList>
            <person name="Saltykova V."/>
            <person name="Danilova O.V."/>
            <person name="Oshkin I.Y."/>
            <person name="Belova S.E."/>
            <person name="Pimenov N.V."/>
            <person name="Dedysh S.N."/>
        </authorList>
    </citation>
    <scope>NUCLEOTIDE SEQUENCE</scope>
    <source>
        <strain evidence="1">S20</strain>
    </source>
</reference>
<gene>
    <name evidence="1" type="ORF">ABS361_12260</name>
</gene>
<dbReference type="RefSeq" id="WP_407047989.1">
    <property type="nucleotide sequence ID" value="NZ_CP158568.1"/>
</dbReference>
<accession>A0AAU7X5B9</accession>
<evidence type="ECO:0000313" key="1">
    <source>
        <dbReference type="EMBL" id="XBY42887.1"/>
    </source>
</evidence>
<dbReference type="EMBL" id="CP158568">
    <property type="protein sequence ID" value="XBY42887.1"/>
    <property type="molecule type" value="Genomic_DNA"/>
</dbReference>
<dbReference type="KEGG" id="mflg:ABS361_12260"/>